<dbReference type="InterPro" id="IPR004328">
    <property type="entry name" value="BRO1_dom"/>
</dbReference>
<dbReference type="PANTHER" id="PTHR23032">
    <property type="entry name" value="BRO1 DOMAIN-CONTAINING PROTEIN BROX"/>
    <property type="match status" value="1"/>
</dbReference>
<gene>
    <name evidence="3" type="ORF">F511_35916</name>
</gene>
<evidence type="ECO:0000256" key="1">
    <source>
        <dbReference type="ARBA" id="ARBA00008901"/>
    </source>
</evidence>
<dbReference type="PROSITE" id="PS51180">
    <property type="entry name" value="BRO1"/>
    <property type="match status" value="1"/>
</dbReference>
<evidence type="ECO:0000313" key="3">
    <source>
        <dbReference type="EMBL" id="KZV35947.1"/>
    </source>
</evidence>
<keyword evidence="4" id="KW-1185">Reference proteome</keyword>
<dbReference type="PANTHER" id="PTHR23032:SF20">
    <property type="entry name" value="ENDOSOMAL TARGETING BRO1-LIKE DOMAIN-CONTAINING PROTEIN"/>
    <property type="match status" value="1"/>
</dbReference>
<dbReference type="OrthoDB" id="10266451at2759"/>
<protein>
    <recommendedName>
        <fullName evidence="2">BRO1 domain-containing protein</fullName>
    </recommendedName>
</protein>
<dbReference type="InterPro" id="IPR038499">
    <property type="entry name" value="BRO1_sf"/>
</dbReference>
<dbReference type="Gene3D" id="1.25.40.280">
    <property type="entry name" value="alix/aip1 like domains"/>
    <property type="match status" value="1"/>
</dbReference>
<dbReference type="InterPro" id="IPR038898">
    <property type="entry name" value="BROX"/>
</dbReference>
<sequence length="335" mass="38316">MEESVNDKCLVTAAIAREMSGGLTSRCQQDIQKLEYYLPLLENLVHHINLIDNNQQMISWISHLKIRWSSVLTSSSIFNLKGPKFYQFDNIHFELGMTLFVYGALLREQALEVLPSDLVHSTSLFRKAAGVYTYLAEEVLNHIVGTQKKPPEATSHMSSVMSLICLAEAQAVTTRKAEENGNTDGLLAKLHYGVTDLMARALVILQSTTKECNDISPRLMDFVLTCKSLHELRSYKYLAESLRNEGKIGNAIGVLHRALSNSQKNQPREDSWKQVYKHVFDDMTWLLQKYQHENEFVWHDKVPHHSELPSPKAVKIVGHIPYQPQKWERTLVFKL</sequence>
<accession>A0A2Z7BUM9</accession>
<dbReference type="AlphaFoldDB" id="A0A2Z7BUM9"/>
<dbReference type="Pfam" id="PF03097">
    <property type="entry name" value="BRO1"/>
    <property type="match status" value="1"/>
</dbReference>
<evidence type="ECO:0000259" key="2">
    <source>
        <dbReference type="PROSITE" id="PS51180"/>
    </source>
</evidence>
<feature type="domain" description="BRO1" evidence="2">
    <location>
        <begin position="1"/>
        <end position="335"/>
    </location>
</feature>
<dbReference type="Proteomes" id="UP000250235">
    <property type="component" value="Unassembled WGS sequence"/>
</dbReference>
<dbReference type="EMBL" id="KV003973">
    <property type="protein sequence ID" value="KZV35947.1"/>
    <property type="molecule type" value="Genomic_DNA"/>
</dbReference>
<organism evidence="3 4">
    <name type="scientific">Dorcoceras hygrometricum</name>
    <dbReference type="NCBI Taxonomy" id="472368"/>
    <lineage>
        <taxon>Eukaryota</taxon>
        <taxon>Viridiplantae</taxon>
        <taxon>Streptophyta</taxon>
        <taxon>Embryophyta</taxon>
        <taxon>Tracheophyta</taxon>
        <taxon>Spermatophyta</taxon>
        <taxon>Magnoliopsida</taxon>
        <taxon>eudicotyledons</taxon>
        <taxon>Gunneridae</taxon>
        <taxon>Pentapetalae</taxon>
        <taxon>asterids</taxon>
        <taxon>lamiids</taxon>
        <taxon>Lamiales</taxon>
        <taxon>Gesneriaceae</taxon>
        <taxon>Didymocarpoideae</taxon>
        <taxon>Trichosporeae</taxon>
        <taxon>Loxocarpinae</taxon>
        <taxon>Dorcoceras</taxon>
    </lineage>
</organism>
<comment type="similarity">
    <text evidence="1">Belongs to the BROX family.</text>
</comment>
<reference evidence="3 4" key="1">
    <citation type="journal article" date="2015" name="Proc. Natl. Acad. Sci. U.S.A.">
        <title>The resurrection genome of Boea hygrometrica: A blueprint for survival of dehydration.</title>
        <authorList>
            <person name="Xiao L."/>
            <person name="Yang G."/>
            <person name="Zhang L."/>
            <person name="Yang X."/>
            <person name="Zhao S."/>
            <person name="Ji Z."/>
            <person name="Zhou Q."/>
            <person name="Hu M."/>
            <person name="Wang Y."/>
            <person name="Chen M."/>
            <person name="Xu Y."/>
            <person name="Jin H."/>
            <person name="Xiao X."/>
            <person name="Hu G."/>
            <person name="Bao F."/>
            <person name="Hu Y."/>
            <person name="Wan P."/>
            <person name="Li L."/>
            <person name="Deng X."/>
            <person name="Kuang T."/>
            <person name="Xiang C."/>
            <person name="Zhu J.K."/>
            <person name="Oliver M.J."/>
            <person name="He Y."/>
        </authorList>
    </citation>
    <scope>NUCLEOTIDE SEQUENCE [LARGE SCALE GENOMIC DNA]</scope>
    <source>
        <strain evidence="4">cv. XS01</strain>
    </source>
</reference>
<dbReference type="CDD" id="cd09247">
    <property type="entry name" value="BRO1_Alix_like_2"/>
    <property type="match status" value="1"/>
</dbReference>
<name>A0A2Z7BUM9_9LAMI</name>
<dbReference type="SMART" id="SM01041">
    <property type="entry name" value="BRO1"/>
    <property type="match status" value="1"/>
</dbReference>
<proteinExistence type="inferred from homology"/>
<evidence type="ECO:0000313" key="4">
    <source>
        <dbReference type="Proteomes" id="UP000250235"/>
    </source>
</evidence>